<organism evidence="2 3">
    <name type="scientific">Astathelohania contejeani</name>
    <dbReference type="NCBI Taxonomy" id="164912"/>
    <lineage>
        <taxon>Eukaryota</taxon>
        <taxon>Fungi</taxon>
        <taxon>Fungi incertae sedis</taxon>
        <taxon>Microsporidia</taxon>
        <taxon>Astathelohaniidae</taxon>
        <taxon>Astathelohania</taxon>
    </lineage>
</organism>
<proteinExistence type="predicted"/>
<feature type="transmembrane region" description="Helical" evidence="1">
    <location>
        <begin position="7"/>
        <end position="29"/>
    </location>
</feature>
<keyword evidence="3" id="KW-1185">Reference proteome</keyword>
<keyword evidence="1" id="KW-0472">Membrane</keyword>
<reference evidence="2 3" key="1">
    <citation type="submission" date="2019-01" db="EMBL/GenBank/DDBJ databases">
        <title>Genomes sequencing and comparative genomics of infectious freshwater microsporidia, Cucumispora dikerogammari and Thelohania contejeani.</title>
        <authorList>
            <person name="Cormier A."/>
            <person name="Giraud I."/>
            <person name="Wattier R."/>
            <person name="Teixeira M."/>
            <person name="Grandjean F."/>
            <person name="Rigaud T."/>
            <person name="Cordaux R."/>
        </authorList>
    </citation>
    <scope>NUCLEOTIDE SEQUENCE [LARGE SCALE GENOMIC DNA]</scope>
    <source>
        <strain evidence="2">T1</strain>
        <tissue evidence="2">Spores</tissue>
    </source>
</reference>
<sequence>MKTNKKIIITIFIVMFACIAIPLAIIYYMNNNNEDINDNKRLLKNIDEFINNKNTVKKRVELLINIQNCILKRIIKLNPEIIRVLGSILKHNDGTFDFDERNKLFMLFKKSFNPILDGIEILIHDLLDYNDVALMFFKRFLKSFKEYVFEKIEEKDYIKYIDIIFYNKYENKEELASFLNKYELIHNMIKTFYDKALDHFAQNDEFPDELKNELNDEIGKMETQYKNNMNKKIMSITKDISEKAKLNFFFAGDDKIERLIQCHFKLIPIFLKKLHNCDIDTYSKYKTEMIFKEFIYILKLYLKGIYGDFAISFLKMLANFGFFSLFTEFGNHEKLYKNIVKFLTCETYGQDKKDVEFINYIEGILVM</sequence>
<keyword evidence="1" id="KW-0812">Transmembrane</keyword>
<dbReference type="PROSITE" id="PS51257">
    <property type="entry name" value="PROKAR_LIPOPROTEIN"/>
    <property type="match status" value="1"/>
</dbReference>
<evidence type="ECO:0000256" key="1">
    <source>
        <dbReference type="SAM" id="Phobius"/>
    </source>
</evidence>
<dbReference type="EMBL" id="SBIQ01000012">
    <property type="protein sequence ID" value="KAF7684463.1"/>
    <property type="molecule type" value="Genomic_DNA"/>
</dbReference>
<comment type="caution">
    <text evidence="2">The sequence shown here is derived from an EMBL/GenBank/DDBJ whole genome shotgun (WGS) entry which is preliminary data.</text>
</comment>
<evidence type="ECO:0000313" key="2">
    <source>
        <dbReference type="EMBL" id="KAF7684463.1"/>
    </source>
</evidence>
<keyword evidence="1" id="KW-1133">Transmembrane helix</keyword>
<name>A0ABQ7I219_9MICR</name>
<gene>
    <name evidence="2" type="ORF">TCON_0324</name>
</gene>
<accession>A0ABQ7I219</accession>
<protein>
    <submittedName>
        <fullName evidence="2">Uncharacterized protein</fullName>
    </submittedName>
</protein>
<dbReference type="Proteomes" id="UP001516464">
    <property type="component" value="Unassembled WGS sequence"/>
</dbReference>
<evidence type="ECO:0000313" key="3">
    <source>
        <dbReference type="Proteomes" id="UP001516464"/>
    </source>
</evidence>